<name>B8G9B2_CHLAD</name>
<dbReference type="Gene3D" id="3.40.570.10">
    <property type="entry name" value="Extracellular Endonuclease, subunit A"/>
    <property type="match status" value="1"/>
</dbReference>
<feature type="region of interest" description="Disordered" evidence="1">
    <location>
        <begin position="522"/>
        <end position="562"/>
    </location>
</feature>
<feature type="region of interest" description="Disordered" evidence="1">
    <location>
        <begin position="211"/>
        <end position="258"/>
    </location>
</feature>
<feature type="domain" description="eCIS core" evidence="2">
    <location>
        <begin position="45"/>
        <end position="113"/>
    </location>
</feature>
<evidence type="ECO:0000256" key="1">
    <source>
        <dbReference type="SAM" id="MobiDB-lite"/>
    </source>
</evidence>
<dbReference type="PANTHER" id="PTHR34491:SF74">
    <property type="entry name" value="DUF4456 DOMAIN-CONTAINING PROTEIN"/>
    <property type="match status" value="1"/>
</dbReference>
<dbReference type="InterPro" id="IPR025295">
    <property type="entry name" value="eCIS_core_dom"/>
</dbReference>
<dbReference type="InterPro" id="IPR044927">
    <property type="entry name" value="Endonuclea_NS_2"/>
</dbReference>
<sequence>MIKVVVHKPAHTATPTRRKPVITARADNDGHTLLAQAATQPPIALPHRAALEARFGRRLDQIAVYAGPLAQAALAHLDAEALTYRGAIFLADSHPPLELIAHEVVHVLQMQHGTVELDSQPASTDTQASESIRPHQVAPLDSVPIIPATAPAEREAITLAAQAQRENTTPLTPPLTVNTTLPPAAIALRRATTPAPPTDEPAVATFRRVAEREPAPAPPAQTVAPPTPESQPALASLPPPAIEPDQPPFELPPPAPGVSAADLAVQQAAQAQAEASPANAEGPEAFMTSFVAAPPTLKAQRTATLGSDLERLTQEEQATFSAELPDLHAQLNTQVETPPPLTVASPDARSLDLDVVSALPQLDLPPTPEPERYTANDHVTADVSRLMSGETDDRAANLAERLHEINTRDSEVVTSPGAPPRVPLTEGADPAQLNEQINEGVTQSRAMGDEAAQAVINGPGPEQAQPIALDEAYPVDELVQPEIVAPEMPTEPQAYLEMGLPPEVQTAFDLQQQAAMENSLAEARTQMDKASAERDQQRAAVVAEAQAQAQEQSEQADEQQRTGVIEARAQIQDTRQETLAAQRDAVTDVERQATAERTARQREIDERVRADEAQIEQHYAAAERDARAEVAEGERRAEAERQRSERAATEQSWWDRAVNFVRDAFAALTRAIGAIFDAVRRAVNAILDAAKALAMRIIDAAAAFVNGLIAAFGELLKGLVDTLIGSIFPELAARLNAAIDSAVAFAQRVVTTAAEGLKAGIAALVEGLRAGLNAIINVYQAAINAVLSIAQAVLTGDWAALARMALEAVLKVAGIDPETFYQFIGRAQETFQLILDDPGGFVGHLVDAFLNGVRRFADNFLTHLQAGIIGWLTGALGGAGITLPERFDLMGVLSLIRQILGLTWERLRERAVRLIGERAVTVIEFVASYLRTLIEGGWEALWQRIRDDLATLRDLVLDSIKSFLLERIVMAAITRLATMFNPVGAIVNLILAAYNFFTFLRDQLARIIEVVQTVVNAIGDIARGIIQPAAQRVEETLARLLPLAIDLLARLLGLGNVGHKVREIIERVRGVVDRALDRLIDRVRNMFRGGGAERRAAAETASVREAGVLAVPFTAAGQHHLYVRIVNRRAVMSVASDEQDFDRFADDLAQRIQALPDSPNKTRLSQQLVQARQLSTTVETQQTQAATRAAQAQGVSGTGLPTEQNIQRQLDQLIAALSGVMVWASSVPRDFTPGHIQYNPQGDRARRAHGWLGQKAPRAPEDQARVSEPLNRAITDLQAQGVTINARFDAGHLIASRYGGDGSWRNLVPMETRMNRSWFSAFEARVQTHVDAGEAIYADINASYGGDAFARLLSETEINSLTPLQQLTVAPVFERIPRAITATVGRRTSDGRDQVIFQEVFDPRQRLTLTIGQARRAGLVDSEQPQRSRDLFPQRDEESFRG</sequence>
<dbReference type="EMBL" id="CP001337">
    <property type="protein sequence ID" value="ACL24402.1"/>
    <property type="molecule type" value="Genomic_DNA"/>
</dbReference>
<feature type="compositionally biased region" description="Basic and acidic residues" evidence="1">
    <location>
        <begin position="621"/>
        <end position="645"/>
    </location>
</feature>
<dbReference type="Pfam" id="PF13930">
    <property type="entry name" value="Endonuclea_NS_2"/>
    <property type="match status" value="1"/>
</dbReference>
<dbReference type="eggNOG" id="COG5412">
    <property type="taxonomic scope" value="Bacteria"/>
</dbReference>
<keyword evidence="5" id="KW-1185">Reference proteome</keyword>
<proteinExistence type="predicted"/>
<evidence type="ECO:0000313" key="5">
    <source>
        <dbReference type="Proteomes" id="UP000002508"/>
    </source>
</evidence>
<dbReference type="PANTHER" id="PTHR34491">
    <property type="entry name" value="A-TYPE INCLUSION PROTEIN, PUTATIVE-RELATED"/>
    <property type="match status" value="1"/>
</dbReference>
<feature type="compositionally biased region" description="Basic and acidic residues" evidence="1">
    <location>
        <begin position="525"/>
        <end position="537"/>
    </location>
</feature>
<dbReference type="Pfam" id="PF13699">
    <property type="entry name" value="eCIS_core"/>
    <property type="match status" value="1"/>
</dbReference>
<evidence type="ECO:0000313" key="4">
    <source>
        <dbReference type="EMBL" id="ACL24402.1"/>
    </source>
</evidence>
<gene>
    <name evidence="4" type="ordered locus">Cagg_1498</name>
</gene>
<dbReference type="eggNOG" id="COG2268">
    <property type="taxonomic scope" value="Bacteria"/>
</dbReference>
<feature type="compositionally biased region" description="Basic and acidic residues" evidence="1">
    <location>
        <begin position="1424"/>
        <end position="1442"/>
    </location>
</feature>
<feature type="region of interest" description="Disordered" evidence="1">
    <location>
        <begin position="1418"/>
        <end position="1442"/>
    </location>
</feature>
<dbReference type="HOGENOM" id="CLU_252861_0_0_0"/>
<dbReference type="eggNOG" id="COG3170">
    <property type="taxonomic scope" value="Bacteria"/>
</dbReference>
<feature type="compositionally biased region" description="Basic and acidic residues" evidence="1">
    <location>
        <begin position="585"/>
        <end position="612"/>
    </location>
</feature>
<dbReference type="OrthoDB" id="7182479at2"/>
<dbReference type="STRING" id="326427.Cagg_1498"/>
<dbReference type="SUPFAM" id="SSF48371">
    <property type="entry name" value="ARM repeat"/>
    <property type="match status" value="1"/>
</dbReference>
<feature type="domain" description="Type VII secretion system protein EssD-like" evidence="3">
    <location>
        <begin position="1286"/>
        <end position="1348"/>
    </location>
</feature>
<feature type="compositionally biased region" description="Pro residues" evidence="1">
    <location>
        <begin position="237"/>
        <end position="256"/>
    </location>
</feature>
<feature type="compositionally biased region" description="Pro residues" evidence="1">
    <location>
        <begin position="215"/>
        <end position="229"/>
    </location>
</feature>
<protein>
    <submittedName>
        <fullName evidence="4">Uncharacterized protein</fullName>
    </submittedName>
</protein>
<dbReference type="InterPro" id="IPR044929">
    <property type="entry name" value="DNA/RNA_non-sp_Endonuclease_sf"/>
</dbReference>
<dbReference type="KEGG" id="cag:Cagg_1498"/>
<evidence type="ECO:0000259" key="3">
    <source>
        <dbReference type="Pfam" id="PF13930"/>
    </source>
</evidence>
<accession>B8G9B2</accession>
<feature type="compositionally biased region" description="Low complexity" evidence="1">
    <location>
        <begin position="538"/>
        <end position="553"/>
    </location>
</feature>
<reference evidence="4" key="1">
    <citation type="submission" date="2008-12" db="EMBL/GenBank/DDBJ databases">
        <title>Complete sequence of Chloroflexus aggregans DSM 9485.</title>
        <authorList>
            <consortium name="US DOE Joint Genome Institute"/>
            <person name="Lucas S."/>
            <person name="Copeland A."/>
            <person name="Lapidus A."/>
            <person name="Glavina del Rio T."/>
            <person name="Dalin E."/>
            <person name="Tice H."/>
            <person name="Pitluck S."/>
            <person name="Foster B."/>
            <person name="Larimer F."/>
            <person name="Land M."/>
            <person name="Hauser L."/>
            <person name="Kyrpides N."/>
            <person name="Mikhailova N."/>
            <person name="Bryant D."/>
            <person name="Richardson P."/>
        </authorList>
    </citation>
    <scope>NUCLEOTIDE SEQUENCE</scope>
    <source>
        <strain evidence="4">DSM 9485</strain>
    </source>
</reference>
<feature type="region of interest" description="Disordered" evidence="1">
    <location>
        <begin position="575"/>
        <end position="645"/>
    </location>
</feature>
<evidence type="ECO:0000259" key="2">
    <source>
        <dbReference type="Pfam" id="PF13699"/>
    </source>
</evidence>
<organism evidence="4 5">
    <name type="scientific">Chloroflexus aggregans (strain MD-66 / DSM 9485)</name>
    <dbReference type="NCBI Taxonomy" id="326427"/>
    <lineage>
        <taxon>Bacteria</taxon>
        <taxon>Bacillati</taxon>
        <taxon>Chloroflexota</taxon>
        <taxon>Chloroflexia</taxon>
        <taxon>Chloroflexales</taxon>
        <taxon>Chloroflexineae</taxon>
        <taxon>Chloroflexaceae</taxon>
        <taxon>Chloroflexus</taxon>
    </lineage>
</organism>
<dbReference type="InterPro" id="IPR016024">
    <property type="entry name" value="ARM-type_fold"/>
</dbReference>
<dbReference type="Proteomes" id="UP000002508">
    <property type="component" value="Chromosome"/>
</dbReference>